<reference evidence="1 2" key="1">
    <citation type="journal article" date="2008" name="Nature">
        <title>The genome of the model beetle and pest Tribolium castaneum.</title>
        <authorList>
            <consortium name="Tribolium Genome Sequencing Consortium"/>
            <person name="Richards S."/>
            <person name="Gibbs R.A."/>
            <person name="Weinstock G.M."/>
            <person name="Brown S.J."/>
            <person name="Denell R."/>
            <person name="Beeman R.W."/>
            <person name="Gibbs R."/>
            <person name="Beeman R.W."/>
            <person name="Brown S.J."/>
            <person name="Bucher G."/>
            <person name="Friedrich M."/>
            <person name="Grimmelikhuijzen C.J."/>
            <person name="Klingler M."/>
            <person name="Lorenzen M."/>
            <person name="Richards S."/>
            <person name="Roth S."/>
            <person name="Schroder R."/>
            <person name="Tautz D."/>
            <person name="Zdobnov E.M."/>
            <person name="Muzny D."/>
            <person name="Gibbs R.A."/>
            <person name="Weinstock G.M."/>
            <person name="Attaway T."/>
            <person name="Bell S."/>
            <person name="Buhay C.J."/>
            <person name="Chandrabose M.N."/>
            <person name="Chavez D."/>
            <person name="Clerk-Blankenburg K.P."/>
            <person name="Cree A."/>
            <person name="Dao M."/>
            <person name="Davis C."/>
            <person name="Chacko J."/>
            <person name="Dinh H."/>
            <person name="Dugan-Rocha S."/>
            <person name="Fowler G."/>
            <person name="Garner T.T."/>
            <person name="Garnes J."/>
            <person name="Gnirke A."/>
            <person name="Hawes A."/>
            <person name="Hernandez J."/>
            <person name="Hines S."/>
            <person name="Holder M."/>
            <person name="Hume J."/>
            <person name="Jhangiani S.N."/>
            <person name="Joshi V."/>
            <person name="Khan Z.M."/>
            <person name="Jackson L."/>
            <person name="Kovar C."/>
            <person name="Kowis A."/>
            <person name="Lee S."/>
            <person name="Lewis L.R."/>
            <person name="Margolis J."/>
            <person name="Morgan M."/>
            <person name="Nazareth L.V."/>
            <person name="Nguyen N."/>
            <person name="Okwuonu G."/>
            <person name="Parker D."/>
            <person name="Richards S."/>
            <person name="Ruiz S.J."/>
            <person name="Santibanez J."/>
            <person name="Savard J."/>
            <person name="Scherer S.E."/>
            <person name="Schneider B."/>
            <person name="Sodergren E."/>
            <person name="Tautz D."/>
            <person name="Vattahil S."/>
            <person name="Villasana D."/>
            <person name="White C.S."/>
            <person name="Wright R."/>
            <person name="Park Y."/>
            <person name="Beeman R.W."/>
            <person name="Lord J."/>
            <person name="Oppert B."/>
            <person name="Lorenzen M."/>
            <person name="Brown S."/>
            <person name="Wang L."/>
            <person name="Savard J."/>
            <person name="Tautz D."/>
            <person name="Richards S."/>
            <person name="Weinstock G."/>
            <person name="Gibbs R.A."/>
            <person name="Liu Y."/>
            <person name="Worley K."/>
            <person name="Weinstock G."/>
            <person name="Elsik C.G."/>
            <person name="Reese J.T."/>
            <person name="Elhaik E."/>
            <person name="Landan G."/>
            <person name="Graur D."/>
            <person name="Arensburger P."/>
            <person name="Atkinson P."/>
            <person name="Beeman R.W."/>
            <person name="Beidler J."/>
            <person name="Brown S.J."/>
            <person name="Demuth J.P."/>
            <person name="Drury D.W."/>
            <person name="Du Y.Z."/>
            <person name="Fujiwara H."/>
            <person name="Lorenzen M."/>
            <person name="Maselli V."/>
            <person name="Osanai M."/>
            <person name="Park Y."/>
            <person name="Robertson H.M."/>
            <person name="Tu Z."/>
            <person name="Wang J.J."/>
            <person name="Wang S."/>
            <person name="Richards S."/>
            <person name="Song H."/>
            <person name="Zhang L."/>
            <person name="Sodergren E."/>
            <person name="Werner D."/>
            <person name="Stanke M."/>
            <person name="Morgenstern B."/>
            <person name="Solovyev V."/>
            <person name="Kosarev P."/>
            <person name="Brown G."/>
            <person name="Chen H.C."/>
            <person name="Ermolaeva O."/>
            <person name="Hlavina W."/>
            <person name="Kapustin Y."/>
            <person name="Kiryutin B."/>
            <person name="Kitts P."/>
            <person name="Maglott D."/>
            <person name="Pruitt K."/>
            <person name="Sapojnikov V."/>
            <person name="Souvorov A."/>
            <person name="Mackey A.J."/>
            <person name="Waterhouse R.M."/>
            <person name="Wyder S."/>
            <person name="Zdobnov E.M."/>
            <person name="Zdobnov E.M."/>
            <person name="Wyder S."/>
            <person name="Kriventseva E.V."/>
            <person name="Kadowaki T."/>
            <person name="Bork P."/>
            <person name="Aranda M."/>
            <person name="Bao R."/>
            <person name="Beermann A."/>
            <person name="Berns N."/>
            <person name="Bolognesi R."/>
            <person name="Bonneton F."/>
            <person name="Bopp D."/>
            <person name="Brown S.J."/>
            <person name="Bucher G."/>
            <person name="Butts T."/>
            <person name="Chaumot A."/>
            <person name="Denell R.E."/>
            <person name="Ferrier D.E."/>
            <person name="Friedrich M."/>
            <person name="Gordon C.M."/>
            <person name="Jindra M."/>
            <person name="Klingler M."/>
            <person name="Lan Q."/>
            <person name="Lattorff H.M."/>
            <person name="Laudet V."/>
            <person name="von Levetsow C."/>
            <person name="Liu Z."/>
            <person name="Lutz R."/>
            <person name="Lynch J.A."/>
            <person name="da Fonseca R.N."/>
            <person name="Posnien N."/>
            <person name="Reuter R."/>
            <person name="Roth S."/>
            <person name="Savard J."/>
            <person name="Schinko J.B."/>
            <person name="Schmitt C."/>
            <person name="Schoppmeier M."/>
            <person name="Schroder R."/>
            <person name="Shippy T.D."/>
            <person name="Simonnet F."/>
            <person name="Marques-Souza H."/>
            <person name="Tautz D."/>
            <person name="Tomoyasu Y."/>
            <person name="Trauner J."/>
            <person name="Van der Zee M."/>
            <person name="Vervoort M."/>
            <person name="Wittkopp N."/>
            <person name="Wimmer E.A."/>
            <person name="Yang X."/>
            <person name="Jones A.K."/>
            <person name="Sattelle D.B."/>
            <person name="Ebert P.R."/>
            <person name="Nelson D."/>
            <person name="Scott J.G."/>
            <person name="Beeman R.W."/>
            <person name="Muthukrishnan S."/>
            <person name="Kramer K.J."/>
            <person name="Arakane Y."/>
            <person name="Beeman R.W."/>
            <person name="Zhu Q."/>
            <person name="Hogenkamp D."/>
            <person name="Dixit R."/>
            <person name="Oppert B."/>
            <person name="Jiang H."/>
            <person name="Zou Z."/>
            <person name="Marshall J."/>
            <person name="Elpidina E."/>
            <person name="Vinokurov K."/>
            <person name="Oppert C."/>
            <person name="Zou Z."/>
            <person name="Evans J."/>
            <person name="Lu Z."/>
            <person name="Zhao P."/>
            <person name="Sumathipala N."/>
            <person name="Altincicek B."/>
            <person name="Vilcinskas A."/>
            <person name="Williams M."/>
            <person name="Hultmark D."/>
            <person name="Hetru C."/>
            <person name="Jiang H."/>
            <person name="Grimmelikhuijzen C.J."/>
            <person name="Hauser F."/>
            <person name="Cazzamali G."/>
            <person name="Williamson M."/>
            <person name="Park Y."/>
            <person name="Li B."/>
            <person name="Tanaka Y."/>
            <person name="Predel R."/>
            <person name="Neupert S."/>
            <person name="Schachtner J."/>
            <person name="Verleyen P."/>
            <person name="Raible F."/>
            <person name="Bork P."/>
            <person name="Friedrich M."/>
            <person name="Walden K.K."/>
            <person name="Robertson H.M."/>
            <person name="Angeli S."/>
            <person name="Foret S."/>
            <person name="Bucher G."/>
            <person name="Schuetz S."/>
            <person name="Maleszka R."/>
            <person name="Wimmer E.A."/>
            <person name="Beeman R.W."/>
            <person name="Lorenzen M."/>
            <person name="Tomoyasu Y."/>
            <person name="Miller S.C."/>
            <person name="Grossmann D."/>
            <person name="Bucher G."/>
        </authorList>
    </citation>
    <scope>NUCLEOTIDE SEQUENCE [LARGE SCALE GENOMIC DNA]</scope>
    <source>
        <strain evidence="1 2">Georgia GA2</strain>
    </source>
</reference>
<accession>D6WIY3</accession>
<proteinExistence type="predicted"/>
<dbReference type="EMBL" id="KQ971342">
    <property type="protein sequence ID" value="EFA03861.1"/>
    <property type="molecule type" value="Genomic_DNA"/>
</dbReference>
<sequence length="77" mass="9171">MIYVFRLMKRQHRRHLEESCVIRRKAYANGHRLKTPSDRKRELTSVRFSERTKNVKLSEMTSSINNVGLRELARVQG</sequence>
<evidence type="ECO:0000313" key="1">
    <source>
        <dbReference type="EMBL" id="EFA03861.1"/>
    </source>
</evidence>
<name>D6WIY3_TRICA</name>
<keyword evidence="2" id="KW-1185">Reference proteome</keyword>
<evidence type="ECO:0000313" key="2">
    <source>
        <dbReference type="Proteomes" id="UP000007266"/>
    </source>
</evidence>
<reference evidence="1 2" key="2">
    <citation type="journal article" date="2010" name="Nucleic Acids Res.">
        <title>BeetleBase in 2010: revisions to provide comprehensive genomic information for Tribolium castaneum.</title>
        <authorList>
            <person name="Kim H.S."/>
            <person name="Murphy T."/>
            <person name="Xia J."/>
            <person name="Caragea D."/>
            <person name="Park Y."/>
            <person name="Beeman R.W."/>
            <person name="Lorenzen M.D."/>
            <person name="Butcher S."/>
            <person name="Manak J.R."/>
            <person name="Brown S.J."/>
        </authorList>
    </citation>
    <scope>GENOME REANNOTATION</scope>
    <source>
        <strain evidence="1 2">Georgia GA2</strain>
    </source>
</reference>
<gene>
    <name evidence="1" type="primary">GLEAN_13981</name>
    <name evidence="1" type="ORF">TcasGA2_TC013981</name>
</gene>
<organism evidence="1 2">
    <name type="scientific">Tribolium castaneum</name>
    <name type="common">Red flour beetle</name>
    <dbReference type="NCBI Taxonomy" id="7070"/>
    <lineage>
        <taxon>Eukaryota</taxon>
        <taxon>Metazoa</taxon>
        <taxon>Ecdysozoa</taxon>
        <taxon>Arthropoda</taxon>
        <taxon>Hexapoda</taxon>
        <taxon>Insecta</taxon>
        <taxon>Pterygota</taxon>
        <taxon>Neoptera</taxon>
        <taxon>Endopterygota</taxon>
        <taxon>Coleoptera</taxon>
        <taxon>Polyphaga</taxon>
        <taxon>Cucujiformia</taxon>
        <taxon>Tenebrionidae</taxon>
        <taxon>Tenebrionidae incertae sedis</taxon>
        <taxon>Tribolium</taxon>
    </lineage>
</organism>
<dbReference type="Proteomes" id="UP000007266">
    <property type="component" value="Linkage group 5"/>
</dbReference>
<dbReference type="AlphaFoldDB" id="D6WIY3"/>
<protein>
    <submittedName>
        <fullName evidence="1">Uncharacterized protein</fullName>
    </submittedName>
</protein>
<dbReference type="HOGENOM" id="CLU_2641341_0_0_1"/>
<dbReference type="InParanoid" id="D6WIY3"/>